<dbReference type="PANTHER" id="PTHR45977">
    <property type="entry name" value="TARGET OF ERK KINASE MPK-1"/>
    <property type="match status" value="1"/>
</dbReference>
<dbReference type="GO" id="GO:0006511">
    <property type="term" value="P:ubiquitin-dependent protein catabolic process"/>
    <property type="evidence" value="ECO:0007669"/>
    <property type="project" value="TreeGrafter"/>
</dbReference>
<dbReference type="Proteomes" id="UP000243081">
    <property type="component" value="Unassembled WGS sequence"/>
</dbReference>
<evidence type="ECO:0000313" key="17">
    <source>
        <dbReference type="EMBL" id="OAQ97486.1"/>
    </source>
</evidence>
<keyword evidence="7 12" id="KW-0863">Zinc-finger</keyword>
<keyword evidence="15" id="KW-0732">Signal</keyword>
<comment type="caution">
    <text evidence="17">The sequence shown here is derived from an EMBL/GenBank/DDBJ whole genome shotgun (WGS) entry which is preliminary data.</text>
</comment>
<evidence type="ECO:0000256" key="10">
    <source>
        <dbReference type="ARBA" id="ARBA00022989"/>
    </source>
</evidence>
<comment type="catalytic activity">
    <reaction evidence="1">
        <text>S-ubiquitinyl-[E2 ubiquitin-conjugating enzyme]-L-cysteine + [acceptor protein]-L-lysine = [E2 ubiquitin-conjugating enzyme]-L-cysteine + N(6)-ubiquitinyl-[acceptor protein]-L-lysine.</text>
        <dbReference type="EC" id="2.3.2.27"/>
    </reaction>
</comment>
<dbReference type="Pfam" id="PF13639">
    <property type="entry name" value="zf-RING_2"/>
    <property type="match status" value="1"/>
</dbReference>
<dbReference type="PROSITE" id="PS50089">
    <property type="entry name" value="ZF_RING_2"/>
    <property type="match status" value="1"/>
</dbReference>
<evidence type="ECO:0000256" key="6">
    <source>
        <dbReference type="ARBA" id="ARBA00022723"/>
    </source>
</evidence>
<keyword evidence="6" id="KW-0479">Metal-binding</keyword>
<dbReference type="PANTHER" id="PTHR45977:SF4">
    <property type="entry name" value="RING-TYPE DOMAIN-CONTAINING PROTEIN"/>
    <property type="match status" value="1"/>
</dbReference>
<evidence type="ECO:0000256" key="8">
    <source>
        <dbReference type="ARBA" id="ARBA00022786"/>
    </source>
</evidence>
<feature type="signal peptide" evidence="15">
    <location>
        <begin position="1"/>
        <end position="25"/>
    </location>
</feature>
<dbReference type="InterPro" id="IPR001841">
    <property type="entry name" value="Znf_RING"/>
</dbReference>
<keyword evidence="4" id="KW-0808">Transferase</keyword>
<comment type="subcellular location">
    <subcellularLocation>
        <location evidence="2">Membrane</location>
        <topology evidence="2">Multi-pass membrane protein</topology>
    </subcellularLocation>
</comment>
<protein>
    <recommendedName>
        <fullName evidence="3">RING-type E3 ubiquitin transferase</fullName>
        <ecNumber evidence="3">2.3.2.27</ecNumber>
    </recommendedName>
</protein>
<evidence type="ECO:0000256" key="7">
    <source>
        <dbReference type="ARBA" id="ARBA00022771"/>
    </source>
</evidence>
<dbReference type="EC" id="2.3.2.27" evidence="3"/>
<keyword evidence="11 14" id="KW-0472">Membrane</keyword>
<evidence type="ECO:0000256" key="5">
    <source>
        <dbReference type="ARBA" id="ARBA00022692"/>
    </source>
</evidence>
<evidence type="ECO:0000256" key="3">
    <source>
        <dbReference type="ARBA" id="ARBA00012483"/>
    </source>
</evidence>
<keyword evidence="8" id="KW-0833">Ubl conjugation pathway</keyword>
<evidence type="ECO:0000256" key="12">
    <source>
        <dbReference type="PROSITE-ProRule" id="PRU00175"/>
    </source>
</evidence>
<reference evidence="17 18" key="1">
    <citation type="submission" date="2016-03" db="EMBL/GenBank/DDBJ databases">
        <title>Fine-scale spatial genetic structure of a fungal parasite of coffee scale insects.</title>
        <authorList>
            <person name="Jackson D."/>
            <person name="Zemenick K.A."/>
            <person name="Malloure B."/>
            <person name="Quandt C.A."/>
            <person name="James T.Y."/>
        </authorList>
    </citation>
    <scope>NUCLEOTIDE SEQUENCE [LARGE SCALE GENOMIC DNA]</scope>
    <source>
        <strain evidence="17 18">UM487</strain>
    </source>
</reference>
<keyword evidence="10 14" id="KW-1133">Transmembrane helix</keyword>
<sequence>MMRLARAAALAVLAHSVMFTTAAAADDISTTSPEAETPGWLEKESLALTLVNSATPGLQYPVLPLTGNMGLNASQNTGLLMNIRGAITLADQTNYYKLSGIEQIAYLCCDNADQEDNFNISPNKMLNQLMGSGLSAIILYSANTNWCSFDRNSGPSYSSIVTMADKGDAADVLTHIKGRSSNDTLMVSIKGNTTAADTADDGRGHSTVAMSVLYSITGLITLLFLAIIITGTVRAHRHPERYGPHSGFGRRPRQSRAKGIARAVLETLPIVKFGNDEHAKPDPELELEHTAMENGSHEENAVAAGGLGGGADTTAKKETSKENQETSKAPKAGAAAAGHTNSAQIEPAVAESASAQGSSEHGEGQPGCSICTEDFTLGEDVRVLPCNHQFHPGCVDPWLVNVSGTCPLCRYDLQPGRRASATLTTDAGPALPPPLALEADDNESTSRHRASHFDEDGRATRLAAKLRDKFRIRTRAQT</sequence>
<dbReference type="OMA" id="PGCSICT"/>
<feature type="chain" id="PRO_5008104055" description="RING-type E3 ubiquitin transferase" evidence="15">
    <location>
        <begin position="26"/>
        <end position="478"/>
    </location>
</feature>
<evidence type="ECO:0000256" key="13">
    <source>
        <dbReference type="SAM" id="MobiDB-lite"/>
    </source>
</evidence>
<dbReference type="SUPFAM" id="SSF57850">
    <property type="entry name" value="RING/U-box"/>
    <property type="match status" value="1"/>
</dbReference>
<evidence type="ECO:0000259" key="16">
    <source>
        <dbReference type="PROSITE" id="PS50089"/>
    </source>
</evidence>
<dbReference type="AlphaFoldDB" id="A0A179I460"/>
<feature type="compositionally biased region" description="Low complexity" evidence="13">
    <location>
        <begin position="329"/>
        <end position="338"/>
    </location>
</feature>
<dbReference type="GO" id="GO:0061630">
    <property type="term" value="F:ubiquitin protein ligase activity"/>
    <property type="evidence" value="ECO:0007669"/>
    <property type="project" value="UniProtKB-EC"/>
</dbReference>
<dbReference type="EMBL" id="LUKN01003383">
    <property type="protein sequence ID" value="OAQ97486.1"/>
    <property type="molecule type" value="Genomic_DNA"/>
</dbReference>
<evidence type="ECO:0000256" key="4">
    <source>
        <dbReference type="ARBA" id="ARBA00022679"/>
    </source>
</evidence>
<evidence type="ECO:0000256" key="9">
    <source>
        <dbReference type="ARBA" id="ARBA00022833"/>
    </source>
</evidence>
<keyword evidence="9" id="KW-0862">Zinc</keyword>
<evidence type="ECO:0000256" key="14">
    <source>
        <dbReference type="SAM" id="Phobius"/>
    </source>
</evidence>
<organism evidence="17 18">
    <name type="scientific">Cordyceps confragosa</name>
    <name type="common">Lecanicillium lecanii</name>
    <dbReference type="NCBI Taxonomy" id="2714763"/>
    <lineage>
        <taxon>Eukaryota</taxon>
        <taxon>Fungi</taxon>
        <taxon>Dikarya</taxon>
        <taxon>Ascomycota</taxon>
        <taxon>Pezizomycotina</taxon>
        <taxon>Sordariomycetes</taxon>
        <taxon>Hypocreomycetidae</taxon>
        <taxon>Hypocreales</taxon>
        <taxon>Cordycipitaceae</taxon>
        <taxon>Akanthomyces</taxon>
    </lineage>
</organism>
<dbReference type="InterPro" id="IPR013083">
    <property type="entry name" value="Znf_RING/FYVE/PHD"/>
</dbReference>
<evidence type="ECO:0000256" key="15">
    <source>
        <dbReference type="SAM" id="SignalP"/>
    </source>
</evidence>
<keyword evidence="5 14" id="KW-0812">Transmembrane</keyword>
<dbReference type="GO" id="GO:0008270">
    <property type="term" value="F:zinc ion binding"/>
    <property type="evidence" value="ECO:0007669"/>
    <property type="project" value="UniProtKB-KW"/>
</dbReference>
<feature type="region of interest" description="Disordered" evidence="13">
    <location>
        <begin position="423"/>
        <end position="458"/>
    </location>
</feature>
<dbReference type="GO" id="GO:0016020">
    <property type="term" value="C:membrane"/>
    <property type="evidence" value="ECO:0007669"/>
    <property type="project" value="UniProtKB-SubCell"/>
</dbReference>
<feature type="domain" description="RING-type" evidence="16">
    <location>
        <begin position="368"/>
        <end position="410"/>
    </location>
</feature>
<dbReference type="GO" id="GO:0016567">
    <property type="term" value="P:protein ubiquitination"/>
    <property type="evidence" value="ECO:0007669"/>
    <property type="project" value="TreeGrafter"/>
</dbReference>
<feature type="compositionally biased region" description="Basic and acidic residues" evidence="13">
    <location>
        <begin position="314"/>
        <end position="325"/>
    </location>
</feature>
<evidence type="ECO:0000256" key="2">
    <source>
        <dbReference type="ARBA" id="ARBA00004141"/>
    </source>
</evidence>
<gene>
    <name evidence="17" type="ORF">LLEC1_02464</name>
</gene>
<evidence type="ECO:0000256" key="11">
    <source>
        <dbReference type="ARBA" id="ARBA00023136"/>
    </source>
</evidence>
<accession>A0A179I460</accession>
<evidence type="ECO:0000256" key="1">
    <source>
        <dbReference type="ARBA" id="ARBA00000900"/>
    </source>
</evidence>
<name>A0A179I460_CORDF</name>
<proteinExistence type="predicted"/>
<feature type="region of interest" description="Disordered" evidence="13">
    <location>
        <begin position="301"/>
        <end position="341"/>
    </location>
</feature>
<feature type="transmembrane region" description="Helical" evidence="14">
    <location>
        <begin position="212"/>
        <end position="233"/>
    </location>
</feature>
<dbReference type="Gene3D" id="3.30.40.10">
    <property type="entry name" value="Zinc/RING finger domain, C3HC4 (zinc finger)"/>
    <property type="match status" value="1"/>
</dbReference>
<dbReference type="CDD" id="cd16454">
    <property type="entry name" value="RING-H2_PA-TM-RING"/>
    <property type="match status" value="1"/>
</dbReference>
<dbReference type="SMART" id="SM00184">
    <property type="entry name" value="RING"/>
    <property type="match status" value="1"/>
</dbReference>
<keyword evidence="18" id="KW-1185">Reference proteome</keyword>
<evidence type="ECO:0000313" key="18">
    <source>
        <dbReference type="Proteomes" id="UP000243081"/>
    </source>
</evidence>
<dbReference type="OrthoDB" id="8062037at2759"/>